<dbReference type="Proteomes" id="UP001325140">
    <property type="component" value="Chromosome"/>
</dbReference>
<proteinExistence type="predicted"/>
<sequence length="241" mass="27701">MIQFLFFTIFFTEIVILPHSFASTIEDSSFRHSYCNSNDHITANYNLLNIPFTTVDTEPLSLAHLYQKKVVIAFWTQWDIEAFGLLKAMHVMEKYTSIKGNSELFLIAIAIDTPSTDVIDEIFKKNGITLQHSFIDTSLVFSNAIPSIMTRTNVMLFTEGKYCILTEQERTAFSHQEPEDNELMIAKYFLALIEKPNTSNKDDFVFHVKNESVTQPTQHNDKDTNIVIYSSHSKDIPKLIQ</sequence>
<evidence type="ECO:0000313" key="2">
    <source>
        <dbReference type="Proteomes" id="UP001325140"/>
    </source>
</evidence>
<dbReference type="Gene3D" id="3.40.30.10">
    <property type="entry name" value="Glutaredoxin"/>
    <property type="match status" value="1"/>
</dbReference>
<dbReference type="SUPFAM" id="SSF52833">
    <property type="entry name" value="Thioredoxin-like"/>
    <property type="match status" value="1"/>
</dbReference>
<evidence type="ECO:0000313" key="1">
    <source>
        <dbReference type="EMBL" id="WPX98179.1"/>
    </source>
</evidence>
<dbReference type="RefSeq" id="WP_323722150.1">
    <property type="nucleotide sequence ID" value="NZ_CP110343.1"/>
</dbReference>
<accession>A0ABZ0UR49</accession>
<organism evidence="1 2">
    <name type="scientific">Candidatus Fokinia crypta</name>
    <dbReference type="NCBI Taxonomy" id="1920990"/>
    <lineage>
        <taxon>Bacteria</taxon>
        <taxon>Pseudomonadati</taxon>
        <taxon>Pseudomonadota</taxon>
        <taxon>Alphaproteobacteria</taxon>
        <taxon>Rickettsiales</taxon>
        <taxon>Candidatus Midichloriaceae</taxon>
        <taxon>Candidatus Fokinia</taxon>
    </lineage>
</organism>
<keyword evidence="2" id="KW-1185">Reference proteome</keyword>
<evidence type="ECO:0008006" key="3">
    <source>
        <dbReference type="Google" id="ProtNLM"/>
    </source>
</evidence>
<reference evidence="1" key="1">
    <citation type="submission" date="2022-10" db="EMBL/GenBank/DDBJ databases">
        <title>Host association and intracellularity evolved multiple times independently in the Rickettsiales.</title>
        <authorList>
            <person name="Castelli M."/>
            <person name="Nardi T."/>
            <person name="Gammuto L."/>
            <person name="Bellinzona G."/>
            <person name="Sabaneyeva E."/>
            <person name="Potekhin A."/>
            <person name="Serra V."/>
            <person name="Petroni G."/>
            <person name="Sassera D."/>
        </authorList>
    </citation>
    <scope>NUCLEOTIDE SEQUENCE [LARGE SCALE GENOMIC DNA]</scope>
    <source>
        <strain evidence="1">US_Bl 11III1</strain>
    </source>
</reference>
<gene>
    <name evidence="1" type="ORF">Fokcrypt_00720</name>
</gene>
<protein>
    <recommendedName>
        <fullName evidence="3">Thioredoxin domain-containing protein</fullName>
    </recommendedName>
</protein>
<dbReference type="EMBL" id="CP110343">
    <property type="protein sequence ID" value="WPX98179.1"/>
    <property type="molecule type" value="Genomic_DNA"/>
</dbReference>
<name>A0ABZ0UR49_9RICK</name>
<dbReference type="InterPro" id="IPR036249">
    <property type="entry name" value="Thioredoxin-like_sf"/>
</dbReference>